<dbReference type="GO" id="GO:0008108">
    <property type="term" value="F:UDP-glucose:hexose-1-phosphate uridylyltransferase activity"/>
    <property type="evidence" value="ECO:0007669"/>
    <property type="project" value="UniProtKB-EC"/>
</dbReference>
<dbReference type="PANTHER" id="PTHR39191">
    <property type="entry name" value="GALACTOSE-1-PHOSPHATE URIDYLYLTRANSFERASE"/>
    <property type="match status" value="1"/>
</dbReference>
<dbReference type="Pfam" id="PF01263">
    <property type="entry name" value="Aldose_epim"/>
    <property type="match status" value="1"/>
</dbReference>
<dbReference type="PROSITE" id="PS01163">
    <property type="entry name" value="GAL_P_UDP_TRANSF_II"/>
    <property type="match status" value="1"/>
</dbReference>
<evidence type="ECO:0000256" key="5">
    <source>
        <dbReference type="ARBA" id="ARBA00022679"/>
    </source>
</evidence>
<organism evidence="10 11">
    <name type="scientific">Malacoplasma iowae 695</name>
    <dbReference type="NCBI Taxonomy" id="1048830"/>
    <lineage>
        <taxon>Bacteria</taxon>
        <taxon>Bacillati</taxon>
        <taxon>Mycoplasmatota</taxon>
        <taxon>Mycoplasmoidales</taxon>
        <taxon>Mycoplasmoidaceae</taxon>
        <taxon>Malacoplasma</taxon>
    </lineage>
</organism>
<dbReference type="Gene3D" id="2.70.98.10">
    <property type="match status" value="1"/>
</dbReference>
<evidence type="ECO:0000256" key="3">
    <source>
        <dbReference type="ARBA" id="ARBA00012384"/>
    </source>
</evidence>
<dbReference type="InterPro" id="IPR008183">
    <property type="entry name" value="Aldose_1/G6P_1-epimerase"/>
</dbReference>
<dbReference type="InterPro" id="IPR023425">
    <property type="entry name" value="GalP_uridyl_Trfase_II_CS"/>
</dbReference>
<sequence>MVLVALNKITNRFLNENIISLAKAKDIFNFIKQELNIDSNQKFIFDKNIKTNYKEHFFDIDVIRQHLASTNQLSNQEIENKINYLMSLFLTDQKKLNKILSDNNPFEYLKKISLLSYYIKKDKNDKNLIWNHKSKYGNMRISINKAKPEKTIDEIKKAREAVQINNKDEPKCPICIENIGYKGNASKDSRENLRVYFIDFPNNQKWFLQYSPYAYLNDHFVINNINHQPMKISFQTVDNLLDFVDKNPLYFLGSNADLPIVGGSLLSHDHYQGGKDKLPLMNAKTIRKIKVSNETYIHQLNWPLNAIKIVSNNKEETACIAKYIINNWKHFQNKKLVNKDNNSSTLIVNKINDKFHFYIILRNNSVSQNRPFGNFHFHQDKFNIKQENIGLMEAAGLAILPVRLESELLQIVNILNTNNIDEIKNHKSLSKHYEWVNSLLSKNKKIDEKNIFKYASDVFVNGLEDCKVLSKKEFELFLNNLFLNQDISLINKNKLKIVINKIGFSFKEISLKEKNYLLQYENSFSYYSNSILLNSFVGPIAGRVENKSLNFNDQIYDLPLDEKNNYLHSNGSNLSHLVFNFSNIKKDKMFLSFNAYKDIYVKELDTFYKVKINFKLLNHTNKMVITYNVLSNKKSYFANPTQHFYFQLPSDENINDYLINIDHNDSFYNLSKNMNPLLIKNIKLKNEFNSIWSISNELNEEQHKIVGGYIDHPFKSNKDKIILKNNYSQIILKSEIKDFVIYTHNFASYEKVISTTKKQNNLGVCVEFQKTPISINLNNSSEIKYELEKPYKNKIEIEIN</sequence>
<evidence type="ECO:0000313" key="10">
    <source>
        <dbReference type="EMBL" id="QHG89852.1"/>
    </source>
</evidence>
<dbReference type="EMBL" id="CP033512">
    <property type="protein sequence ID" value="QHG89852.1"/>
    <property type="molecule type" value="Genomic_DNA"/>
</dbReference>
<keyword evidence="5" id="KW-0808">Transferase</keyword>
<proteinExistence type="predicted"/>
<dbReference type="GO" id="GO:0030246">
    <property type="term" value="F:carbohydrate binding"/>
    <property type="evidence" value="ECO:0007669"/>
    <property type="project" value="InterPro"/>
</dbReference>
<keyword evidence="6" id="KW-0548">Nucleotidyltransferase</keyword>
<evidence type="ECO:0000256" key="4">
    <source>
        <dbReference type="ARBA" id="ARBA00022490"/>
    </source>
</evidence>
<dbReference type="GO" id="GO:0006012">
    <property type="term" value="P:galactose metabolic process"/>
    <property type="evidence" value="ECO:0007669"/>
    <property type="project" value="UniProtKB-UniPathway"/>
</dbReference>
<dbReference type="InterPro" id="IPR005849">
    <property type="entry name" value="GalP_Utransf_N"/>
</dbReference>
<dbReference type="KEGG" id="miw:EER00_03075"/>
<dbReference type="Proteomes" id="UP000464283">
    <property type="component" value="Chromosome"/>
</dbReference>
<evidence type="ECO:0000256" key="7">
    <source>
        <dbReference type="ARBA" id="ARBA00023144"/>
    </source>
</evidence>
<evidence type="ECO:0000256" key="1">
    <source>
        <dbReference type="ARBA" id="ARBA00001107"/>
    </source>
</evidence>
<dbReference type="EC" id="2.7.7.12" evidence="3"/>
<dbReference type="SUPFAM" id="SSF74650">
    <property type="entry name" value="Galactose mutarotase-like"/>
    <property type="match status" value="1"/>
</dbReference>
<dbReference type="GO" id="GO:0016853">
    <property type="term" value="F:isomerase activity"/>
    <property type="evidence" value="ECO:0007669"/>
    <property type="project" value="InterPro"/>
</dbReference>
<evidence type="ECO:0000256" key="8">
    <source>
        <dbReference type="ARBA" id="ARBA00023277"/>
    </source>
</evidence>
<comment type="pathway">
    <text evidence="2">Carbohydrate metabolism; galactose metabolism.</text>
</comment>
<feature type="domain" description="Galactose-1-phosphate uridyl transferase N-terminal" evidence="9">
    <location>
        <begin position="70"/>
        <end position="186"/>
    </location>
</feature>
<protein>
    <recommendedName>
        <fullName evidence="3">UDP-glucose--hexose-1-phosphate uridylyltransferase</fullName>
        <ecNumber evidence="3">2.7.7.12</ecNumber>
    </recommendedName>
</protein>
<dbReference type="OrthoDB" id="2293at2"/>
<accession>A0A6P1LMU7</accession>
<comment type="catalytic activity">
    <reaction evidence="1">
        <text>alpha-D-galactose 1-phosphate + UDP-alpha-D-glucose = alpha-D-glucose 1-phosphate + UDP-alpha-D-galactose</text>
        <dbReference type="Rhea" id="RHEA:13989"/>
        <dbReference type="ChEBI" id="CHEBI:58336"/>
        <dbReference type="ChEBI" id="CHEBI:58601"/>
        <dbReference type="ChEBI" id="CHEBI:58885"/>
        <dbReference type="ChEBI" id="CHEBI:66914"/>
        <dbReference type="EC" id="2.7.7.12"/>
    </reaction>
</comment>
<evidence type="ECO:0000259" key="9">
    <source>
        <dbReference type="Pfam" id="PF01087"/>
    </source>
</evidence>
<dbReference type="GO" id="GO:0005737">
    <property type="term" value="C:cytoplasm"/>
    <property type="evidence" value="ECO:0007669"/>
    <property type="project" value="InterPro"/>
</dbReference>
<keyword evidence="7" id="KW-0299">Galactose metabolism</keyword>
<dbReference type="InterPro" id="IPR000766">
    <property type="entry name" value="GalP_uridyl_Trfase_II"/>
</dbReference>
<dbReference type="GeneID" id="96867163"/>
<name>A0A6P1LMU7_MALIO</name>
<dbReference type="InterPro" id="IPR011013">
    <property type="entry name" value="Gal_mutarotase_sf_dom"/>
</dbReference>
<keyword evidence="8" id="KW-0119">Carbohydrate metabolism</keyword>
<dbReference type="RefSeq" id="WP_004025342.1">
    <property type="nucleotide sequence ID" value="NZ_AGFP01000058.1"/>
</dbReference>
<dbReference type="UniPathway" id="UPA00214"/>
<reference evidence="11" key="1">
    <citation type="submission" date="2018-11" db="EMBL/GenBank/DDBJ databases">
        <title>The first complete genome sequence of Mycoplasma iowae strain 695.</title>
        <authorList>
            <person name="Ghanem M."/>
            <person name="El-Gazzar M."/>
        </authorList>
    </citation>
    <scope>NUCLEOTIDE SEQUENCE [LARGE SCALE GENOMIC DNA]</scope>
    <source>
        <strain evidence="11">695</strain>
    </source>
</reference>
<evidence type="ECO:0000256" key="6">
    <source>
        <dbReference type="ARBA" id="ARBA00022695"/>
    </source>
</evidence>
<evidence type="ECO:0000256" key="2">
    <source>
        <dbReference type="ARBA" id="ARBA00004947"/>
    </source>
</evidence>
<dbReference type="InterPro" id="IPR014718">
    <property type="entry name" value="GH-type_carb-bd"/>
</dbReference>
<keyword evidence="4" id="KW-0963">Cytoplasm</keyword>
<dbReference type="Pfam" id="PF01087">
    <property type="entry name" value="GalP_UDP_transf"/>
    <property type="match status" value="1"/>
</dbReference>
<dbReference type="AlphaFoldDB" id="A0A6P1LMU7"/>
<gene>
    <name evidence="10" type="ORF">EER00_03075</name>
</gene>
<evidence type="ECO:0000313" key="11">
    <source>
        <dbReference type="Proteomes" id="UP000464283"/>
    </source>
</evidence>
<dbReference type="PANTHER" id="PTHR39191:SF1">
    <property type="entry name" value="DUF4922 DOMAIN-CONTAINING PROTEIN"/>
    <property type="match status" value="1"/>
</dbReference>